<keyword evidence="1" id="KW-0472">Membrane</keyword>
<keyword evidence="1" id="KW-0812">Transmembrane</keyword>
<dbReference type="Gene3D" id="1.10.150.280">
    <property type="entry name" value="AF1531-like domain"/>
    <property type="match status" value="3"/>
</dbReference>
<dbReference type="PANTHER" id="PTHR21180:SF32">
    <property type="entry name" value="ENDONUCLEASE_EXONUCLEASE_PHOSPHATASE FAMILY DOMAIN-CONTAINING PROTEIN 1"/>
    <property type="match status" value="1"/>
</dbReference>
<name>A0A1W2GDJ6_REIFA</name>
<keyword evidence="3" id="KW-1185">Reference proteome</keyword>
<feature type="transmembrane region" description="Helical" evidence="1">
    <location>
        <begin position="21"/>
        <end position="40"/>
    </location>
</feature>
<keyword evidence="1" id="KW-1133">Transmembrane helix</keyword>
<dbReference type="GO" id="GO:0015627">
    <property type="term" value="C:type II protein secretion system complex"/>
    <property type="evidence" value="ECO:0007669"/>
    <property type="project" value="TreeGrafter"/>
</dbReference>
<reference evidence="2 3" key="1">
    <citation type="submission" date="2017-04" db="EMBL/GenBank/DDBJ databases">
        <authorList>
            <person name="Afonso C.L."/>
            <person name="Miller P.J."/>
            <person name="Scott M.A."/>
            <person name="Spackman E."/>
            <person name="Goraichik I."/>
            <person name="Dimitrov K.M."/>
            <person name="Suarez D.L."/>
            <person name="Swayne D.E."/>
        </authorList>
    </citation>
    <scope>NUCLEOTIDE SEQUENCE [LARGE SCALE GENOMIC DNA]</scope>
    <source>
        <strain evidence="2 3">DSM 26133</strain>
    </source>
</reference>
<dbReference type="PANTHER" id="PTHR21180">
    <property type="entry name" value="ENDONUCLEASE/EXONUCLEASE/PHOSPHATASE FAMILY DOMAIN-CONTAINING PROTEIN 1"/>
    <property type="match status" value="1"/>
</dbReference>
<dbReference type="EMBL" id="FWYF01000002">
    <property type="protein sequence ID" value="SMD34398.1"/>
    <property type="molecule type" value="Genomic_DNA"/>
</dbReference>
<dbReference type="InterPro" id="IPR051675">
    <property type="entry name" value="Endo/Exo/Phosphatase_dom_1"/>
</dbReference>
<gene>
    <name evidence="2" type="ORF">SAMN04488029_1984</name>
</gene>
<protein>
    <submittedName>
        <fullName evidence="2">Competence protein ComEA helix-hairpin-helix repeat region</fullName>
    </submittedName>
</protein>
<evidence type="ECO:0000313" key="3">
    <source>
        <dbReference type="Proteomes" id="UP000192472"/>
    </source>
</evidence>
<dbReference type="AlphaFoldDB" id="A0A1W2GDJ6"/>
<dbReference type="STRING" id="692418.SAMN04488029_1984"/>
<dbReference type="Proteomes" id="UP000192472">
    <property type="component" value="Unassembled WGS sequence"/>
</dbReference>
<evidence type="ECO:0000313" key="2">
    <source>
        <dbReference type="EMBL" id="SMD34398.1"/>
    </source>
</evidence>
<dbReference type="RefSeq" id="WP_084372665.1">
    <property type="nucleotide sequence ID" value="NZ_FWYF01000002.1"/>
</dbReference>
<dbReference type="OrthoDB" id="981124at2"/>
<proteinExistence type="predicted"/>
<accession>A0A1W2GDJ6</accession>
<dbReference type="SUPFAM" id="SSF47781">
    <property type="entry name" value="RuvA domain 2-like"/>
    <property type="match status" value="3"/>
</dbReference>
<evidence type="ECO:0000256" key="1">
    <source>
        <dbReference type="SAM" id="Phobius"/>
    </source>
</evidence>
<organism evidence="2 3">
    <name type="scientific">Reichenbachiella faecimaris</name>
    <dbReference type="NCBI Taxonomy" id="692418"/>
    <lineage>
        <taxon>Bacteria</taxon>
        <taxon>Pseudomonadati</taxon>
        <taxon>Bacteroidota</taxon>
        <taxon>Cytophagia</taxon>
        <taxon>Cytophagales</taxon>
        <taxon>Reichenbachiellaceae</taxon>
        <taxon>Reichenbachiella</taxon>
    </lineage>
</organism>
<dbReference type="GO" id="GO:0015628">
    <property type="term" value="P:protein secretion by the type II secretion system"/>
    <property type="evidence" value="ECO:0007669"/>
    <property type="project" value="TreeGrafter"/>
</dbReference>
<dbReference type="InterPro" id="IPR010994">
    <property type="entry name" value="RuvA_2-like"/>
</dbReference>
<sequence length="304" mass="34962">MLTKLKNRIRLFFGFSASETNGLIILVPILLLILYAPTLLKEALNDQSSQSQLEDELLLKAWLEESKSKLKTEDNTTFAPTFFNPNKIDEERWLALGFKKKTAQNIIKYRNAGGTFNKKEDLLKIYGINKKLVTAYYDYIIIPKSRRKPKSNAPPIKNVVEKMVIEKEAAKFDINLADSSQLQIVRGIGPVLSDRIIKYRELLGGFTNTDQLKEVYGIKEDVYLRMLSHFGVIISSVEKISINQDSINLLSKHPYLNYKTSRAIVKYRKQHGDYQSVEDLKKIHAISDSLFQRIAPYLKVERTE</sequence>
<dbReference type="Pfam" id="PF12836">
    <property type="entry name" value="HHH_3"/>
    <property type="match status" value="3"/>
</dbReference>